<keyword evidence="1" id="KW-0472">Membrane</keyword>
<proteinExistence type="predicted"/>
<dbReference type="PANTHER" id="PTHR41307:SF1">
    <property type="entry name" value="MEMBRANE PROTEIN"/>
    <property type="match status" value="1"/>
</dbReference>
<keyword evidence="1" id="KW-0812">Transmembrane</keyword>
<sequence length="220" mass="24853">MNTKILIEENNRKRELLTPENEAYYSDLLIYIRLQLTLSEQQSEEILIEMLDHLLDGQKEGKTANDIFGDDPKAFADEIIEQLPKEDKREVIPFIAGIACNIVSWVLIIRGILLLILSQFTEVKTEINLFVTGVVSLGIACFISLTIWFILRLINNSLFTKNRNTKKNMLKAGVTGAAGMGAVLILVKFTPEIGPSLDFQWWASLIGGAILWLIIYVEKK</sequence>
<keyword evidence="3" id="KW-1185">Reference proteome</keyword>
<keyword evidence="1" id="KW-1133">Transmembrane helix</keyword>
<feature type="transmembrane region" description="Helical" evidence="1">
    <location>
        <begin position="201"/>
        <end position="217"/>
    </location>
</feature>
<dbReference type="Proteomes" id="UP000680279">
    <property type="component" value="Unassembled WGS sequence"/>
</dbReference>
<evidence type="ECO:0000313" key="3">
    <source>
        <dbReference type="Proteomes" id="UP000680279"/>
    </source>
</evidence>
<name>A0ABQ4K7Z7_9BACI</name>
<comment type="caution">
    <text evidence="2">The sequence shown here is derived from an EMBL/GenBank/DDBJ whole genome shotgun (WGS) entry which is preliminary data.</text>
</comment>
<feature type="transmembrane region" description="Helical" evidence="1">
    <location>
        <begin position="129"/>
        <end position="151"/>
    </location>
</feature>
<protein>
    <recommendedName>
        <fullName evidence="4">DUF1129 family protein</fullName>
    </recommendedName>
</protein>
<dbReference type="Gene3D" id="1.10.1900.10">
    <property type="entry name" value="c-terminal domain of poly(a) binding protein"/>
    <property type="match status" value="1"/>
</dbReference>
<accession>A0ABQ4K7Z7</accession>
<reference evidence="2 3" key="1">
    <citation type="submission" date="2021-03" db="EMBL/GenBank/DDBJ databases">
        <title>Antimicrobial resistance genes in bacteria isolated from Japanese honey, and their potential for conferring macrolide and lincosamide resistance in the American foulbrood pathogen Paenibacillus larvae.</title>
        <authorList>
            <person name="Okamoto M."/>
            <person name="Kumagai M."/>
            <person name="Kanamori H."/>
            <person name="Takamatsu D."/>
        </authorList>
    </citation>
    <scope>NUCLEOTIDE SEQUENCE [LARGE SCALE GENOMIC DNA]</scope>
    <source>
        <strain evidence="2 3">J1TS3</strain>
    </source>
</reference>
<organism evidence="2 3">
    <name type="scientific">Siminovitchia fordii</name>
    <dbReference type="NCBI Taxonomy" id="254759"/>
    <lineage>
        <taxon>Bacteria</taxon>
        <taxon>Bacillati</taxon>
        <taxon>Bacillota</taxon>
        <taxon>Bacilli</taxon>
        <taxon>Bacillales</taxon>
        <taxon>Bacillaceae</taxon>
        <taxon>Siminovitchia</taxon>
    </lineage>
</organism>
<dbReference type="EMBL" id="BOQT01000006">
    <property type="protein sequence ID" value="GIN20968.1"/>
    <property type="molecule type" value="Genomic_DNA"/>
</dbReference>
<feature type="transmembrane region" description="Helical" evidence="1">
    <location>
        <begin position="91"/>
        <end position="117"/>
    </location>
</feature>
<gene>
    <name evidence="2" type="ORF">J1TS3_21020</name>
</gene>
<evidence type="ECO:0008006" key="4">
    <source>
        <dbReference type="Google" id="ProtNLM"/>
    </source>
</evidence>
<dbReference type="Pfam" id="PF06570">
    <property type="entry name" value="DUF1129"/>
    <property type="match status" value="1"/>
</dbReference>
<evidence type="ECO:0000256" key="1">
    <source>
        <dbReference type="SAM" id="Phobius"/>
    </source>
</evidence>
<dbReference type="PANTHER" id="PTHR41307">
    <property type="entry name" value="MEMBRANE PROTEIN-RELATED"/>
    <property type="match status" value="1"/>
</dbReference>
<dbReference type="SUPFAM" id="SSF158560">
    <property type="entry name" value="BH3980-like"/>
    <property type="match status" value="1"/>
</dbReference>
<feature type="transmembrane region" description="Helical" evidence="1">
    <location>
        <begin position="172"/>
        <end position="189"/>
    </location>
</feature>
<dbReference type="RefSeq" id="WP_018706023.1">
    <property type="nucleotide sequence ID" value="NZ_BOQT01000006.1"/>
</dbReference>
<evidence type="ECO:0000313" key="2">
    <source>
        <dbReference type="EMBL" id="GIN20968.1"/>
    </source>
</evidence>
<dbReference type="InterPro" id="IPR009214">
    <property type="entry name" value="DUF1129"/>
</dbReference>